<sequence length="781" mass="87958">MPLSRRALIALLPPLLIAFFGIALLFFQQRKDAIQDLERARAEYALANISASVQQSQDHLIGVEQALLQSTVFVSFIQNTQEQIWSLASQRASEHIVKMMSSNEDMYYALVVLDSEHNTNVMVETSMDPFVEHLTEERMLFKRFADSSMERDVFLYSTKGEYRMIALSRIDPLSLRAPLPSQNEDSVIVAQVLSSYMINQAIHNVIERYGHEALAFDRQPELAIENPGMILSQPLIDGHHLNLFISSALLTDEMLVVMRNVMFLFAGVMLVTLMITSLLLRIAVVAPIQALEKAIRSDKLDTLRMSKADDVSELYSLKHAFIRMFRKLKQAHAEANELALTDSLTKLPNRLSFAQQVQAGLTYADSNQLTATLLFIDLDNFKFVNDRFGHRVGDDLLIKFSKQLSLIVDRYEHKLAMPSMIRIARLAGDEFAIMVVSASENWHAKGFANHIIELFSGGFKLDHLNLPVRASIGIATYPQDALDAGTLLSNADAAMYQAKQNGKNQYQLFSKKMADSLQRRKDLENALRSESLLGELSLRYMPVFSGDDLSTVVGAEALLRWDSKKLGAVMPSEFIPIAEACGQYGIIDRWVIKNCFSSLPDLIGQFGNNFVLSVNVSAAELKDNGFTEFLRPQVDQYRKYLKNIELEVTETFHLEWNQVSAQVMKDWSNLGISLAIDDFGTGYTSIKQLNSFPINTLKVDKSFTDEIELETVRILMDSLIRAAEALKLNVTVEGIETETQLKLVQQLGNHRLQGYLFCPPIPLEQLLLSYQSCSLNSRAPD</sequence>
<dbReference type="NCBIfam" id="TIGR00254">
    <property type="entry name" value="GGDEF"/>
    <property type="match status" value="1"/>
</dbReference>
<dbReference type="CDD" id="cd01948">
    <property type="entry name" value="EAL"/>
    <property type="match status" value="1"/>
</dbReference>
<dbReference type="InterPro" id="IPR029787">
    <property type="entry name" value="Nucleotide_cyclase"/>
</dbReference>
<dbReference type="InterPro" id="IPR000160">
    <property type="entry name" value="GGDEF_dom"/>
</dbReference>
<organism evidence="4 5">
    <name type="scientific">Echinimonas agarilytica</name>
    <dbReference type="NCBI Taxonomy" id="1215918"/>
    <lineage>
        <taxon>Bacteria</taxon>
        <taxon>Pseudomonadati</taxon>
        <taxon>Pseudomonadota</taxon>
        <taxon>Gammaproteobacteria</taxon>
        <taxon>Alteromonadales</taxon>
        <taxon>Echinimonadaceae</taxon>
        <taxon>Echinimonas</taxon>
    </lineage>
</organism>
<proteinExistence type="predicted"/>
<dbReference type="SUPFAM" id="SSF55073">
    <property type="entry name" value="Nucleotide cyclase"/>
    <property type="match status" value="1"/>
</dbReference>
<dbReference type="PROSITE" id="PS50887">
    <property type="entry name" value="GGDEF"/>
    <property type="match status" value="1"/>
</dbReference>
<feature type="transmembrane region" description="Helical" evidence="1">
    <location>
        <begin position="261"/>
        <end position="284"/>
    </location>
</feature>
<evidence type="ECO:0000313" key="4">
    <source>
        <dbReference type="EMBL" id="MCM2678847.1"/>
    </source>
</evidence>
<dbReference type="EMBL" id="JAMQGP010000001">
    <property type="protein sequence ID" value="MCM2678847.1"/>
    <property type="molecule type" value="Genomic_DNA"/>
</dbReference>
<dbReference type="Gene3D" id="3.20.20.450">
    <property type="entry name" value="EAL domain"/>
    <property type="match status" value="1"/>
</dbReference>
<protein>
    <submittedName>
        <fullName evidence="4">EAL domain-containing protein</fullName>
    </submittedName>
</protein>
<dbReference type="CDD" id="cd01949">
    <property type="entry name" value="GGDEF"/>
    <property type="match status" value="1"/>
</dbReference>
<evidence type="ECO:0000256" key="1">
    <source>
        <dbReference type="SAM" id="Phobius"/>
    </source>
</evidence>
<dbReference type="InterPro" id="IPR035919">
    <property type="entry name" value="EAL_sf"/>
</dbReference>
<gene>
    <name evidence="4" type="ORF">NAF29_04045</name>
</gene>
<feature type="domain" description="EAL" evidence="2">
    <location>
        <begin position="516"/>
        <end position="774"/>
    </location>
</feature>
<dbReference type="InterPro" id="IPR043128">
    <property type="entry name" value="Rev_trsase/Diguanyl_cyclase"/>
</dbReference>
<dbReference type="AlphaFoldDB" id="A0AA42B6J9"/>
<feature type="transmembrane region" description="Helical" evidence="1">
    <location>
        <begin position="6"/>
        <end position="27"/>
    </location>
</feature>
<dbReference type="InterPro" id="IPR052155">
    <property type="entry name" value="Biofilm_reg_signaling"/>
</dbReference>
<reference evidence="4 5" key="1">
    <citation type="journal article" date="2013" name="Antonie Van Leeuwenhoek">
        <title>Echinimonas agarilytica gen. nov., sp. nov., a new gammaproteobacterium isolated from the sea urchin Strongylocentrotus intermedius.</title>
        <authorList>
            <person name="Nedashkovskaya O.I."/>
            <person name="Stenkova A.M."/>
            <person name="Zhukova N.V."/>
            <person name="Van Trappen S."/>
            <person name="Lee J.S."/>
            <person name="Kim S.B."/>
        </authorList>
    </citation>
    <scope>NUCLEOTIDE SEQUENCE [LARGE SCALE GENOMIC DNA]</scope>
    <source>
        <strain evidence="4 5">KMM 6351</strain>
    </source>
</reference>
<name>A0AA42B6J9_9GAMM</name>
<dbReference type="Pfam" id="PF00990">
    <property type="entry name" value="GGDEF"/>
    <property type="match status" value="1"/>
</dbReference>
<dbReference type="PANTHER" id="PTHR44757">
    <property type="entry name" value="DIGUANYLATE CYCLASE DGCP"/>
    <property type="match status" value="1"/>
</dbReference>
<accession>A0AA42B6J9</accession>
<dbReference type="Gene3D" id="3.30.70.270">
    <property type="match status" value="1"/>
</dbReference>
<dbReference type="SUPFAM" id="SSF141868">
    <property type="entry name" value="EAL domain-like"/>
    <property type="match status" value="1"/>
</dbReference>
<dbReference type="SMART" id="SM00052">
    <property type="entry name" value="EAL"/>
    <property type="match status" value="1"/>
</dbReference>
<evidence type="ECO:0000259" key="2">
    <source>
        <dbReference type="PROSITE" id="PS50883"/>
    </source>
</evidence>
<keyword evidence="1" id="KW-0472">Membrane</keyword>
<dbReference type="Proteomes" id="UP001165393">
    <property type="component" value="Unassembled WGS sequence"/>
</dbReference>
<evidence type="ECO:0000259" key="3">
    <source>
        <dbReference type="PROSITE" id="PS50887"/>
    </source>
</evidence>
<dbReference type="Pfam" id="PF00563">
    <property type="entry name" value="EAL"/>
    <property type="match status" value="1"/>
</dbReference>
<dbReference type="PROSITE" id="PS50883">
    <property type="entry name" value="EAL"/>
    <property type="match status" value="1"/>
</dbReference>
<keyword evidence="1" id="KW-0812">Transmembrane</keyword>
<dbReference type="PANTHER" id="PTHR44757:SF2">
    <property type="entry name" value="BIOFILM ARCHITECTURE MAINTENANCE PROTEIN MBAA"/>
    <property type="match status" value="1"/>
</dbReference>
<dbReference type="SMART" id="SM00267">
    <property type="entry name" value="GGDEF"/>
    <property type="match status" value="1"/>
</dbReference>
<keyword evidence="1" id="KW-1133">Transmembrane helix</keyword>
<dbReference type="RefSeq" id="WP_251260195.1">
    <property type="nucleotide sequence ID" value="NZ_JAMQGP010000001.1"/>
</dbReference>
<comment type="caution">
    <text evidence="4">The sequence shown here is derived from an EMBL/GenBank/DDBJ whole genome shotgun (WGS) entry which is preliminary data.</text>
</comment>
<dbReference type="InterPro" id="IPR001633">
    <property type="entry name" value="EAL_dom"/>
</dbReference>
<feature type="domain" description="GGDEF" evidence="3">
    <location>
        <begin position="369"/>
        <end position="511"/>
    </location>
</feature>
<keyword evidence="5" id="KW-1185">Reference proteome</keyword>
<evidence type="ECO:0000313" key="5">
    <source>
        <dbReference type="Proteomes" id="UP001165393"/>
    </source>
</evidence>